<accession>A0A077AZI7</accession>
<dbReference type="Gene3D" id="3.40.50.200">
    <property type="entry name" value="Peptidase S8/S53 domain"/>
    <property type="match status" value="1"/>
</dbReference>
<reference evidence="7 8" key="1">
    <citation type="submission" date="2014-07" db="EMBL/GenBank/DDBJ databases">
        <title>Comparative genomic insights into amoeba endosymbionts belonging to the families of Holosporaceae and Candidatus Midichloriaceae within Rickettsiales.</title>
        <authorList>
            <person name="Wang Z."/>
            <person name="Wu M."/>
        </authorList>
    </citation>
    <scope>NUCLEOTIDE SEQUENCE [LARGE SCALE GENOMIC DNA]</scope>
    <source>
        <strain evidence="7">PRA3</strain>
    </source>
</reference>
<dbReference type="Proteomes" id="UP000028926">
    <property type="component" value="Chromosome"/>
</dbReference>
<dbReference type="CDD" id="cd00306">
    <property type="entry name" value="Peptidases_S8_S53"/>
    <property type="match status" value="1"/>
</dbReference>
<keyword evidence="3 5" id="KW-0378">Hydrolase</keyword>
<evidence type="ECO:0000256" key="5">
    <source>
        <dbReference type="PROSITE-ProRule" id="PRU01240"/>
    </source>
</evidence>
<dbReference type="HOGENOM" id="CLU_699591_0_0_5"/>
<gene>
    <name evidence="7" type="ORF">ID47_10840</name>
</gene>
<organism evidence="7 8">
    <name type="scientific">Candidatus Odyssella acanthamoebae</name>
    <dbReference type="NCBI Taxonomy" id="91604"/>
    <lineage>
        <taxon>Bacteria</taxon>
        <taxon>Pseudomonadati</taxon>
        <taxon>Pseudomonadota</taxon>
        <taxon>Alphaproteobacteria</taxon>
        <taxon>Holosporales</taxon>
        <taxon>Candidatus Paracaedibacteraceae</taxon>
        <taxon>Candidatus Odyssella</taxon>
    </lineage>
</organism>
<evidence type="ECO:0000313" key="8">
    <source>
        <dbReference type="Proteomes" id="UP000028926"/>
    </source>
</evidence>
<feature type="active site" description="Charge relay system" evidence="5">
    <location>
        <position position="53"/>
    </location>
</feature>
<dbReference type="InterPro" id="IPR000209">
    <property type="entry name" value="Peptidase_S8/S53_dom"/>
</dbReference>
<dbReference type="PRINTS" id="PR00723">
    <property type="entry name" value="SUBTILISIN"/>
</dbReference>
<dbReference type="eggNOG" id="COG1404">
    <property type="taxonomic scope" value="Bacteria"/>
</dbReference>
<evidence type="ECO:0000256" key="2">
    <source>
        <dbReference type="ARBA" id="ARBA00022670"/>
    </source>
</evidence>
<evidence type="ECO:0000256" key="3">
    <source>
        <dbReference type="ARBA" id="ARBA00022801"/>
    </source>
</evidence>
<dbReference type="STRING" id="91604.ID47_10840"/>
<dbReference type="PROSITE" id="PS51892">
    <property type="entry name" value="SUBTILASE"/>
    <property type="match status" value="1"/>
</dbReference>
<proteinExistence type="inferred from homology"/>
<dbReference type="AlphaFoldDB" id="A0A077AZI7"/>
<dbReference type="KEGG" id="paca:ID47_10840"/>
<dbReference type="PANTHER" id="PTHR43806:SF11">
    <property type="entry name" value="CEREVISIN-RELATED"/>
    <property type="match status" value="1"/>
</dbReference>
<dbReference type="InterPro" id="IPR036852">
    <property type="entry name" value="Peptidase_S8/S53_dom_sf"/>
</dbReference>
<sequence length="394" mass="42758">MKKITLSLLIATCFMASSEARTPWQAVCGHQIIPSIFEEPMGNFSQNKIGVVDNGFIEDHPLLKDRLDKGWNGRDRNHNISASIVGDLQHHERGKTCSHGTHVAGIVAQLVPYIDIVPVKRGASANRSVDSDKAALEYLLTREDVKIVNLSFGIKWDRLGYSIIKLAEQGKLIVIAAGNSAKPLKHPTLIRLLADPRLHNRVILVGATEKIPREKLASYSNKSTPSVESAFIEVPGTKITSSVPYDSDRTGMKELSGTSMAATILAAAVGRLMTEFGVSVDEVRQVLFDTAIKHSNWKYYTANTGQGIMNFVAARNEFKKRAVAKAKSQAMDVSIDQPVAGLKTSKRRVNTGKQGLNIATTVVKTGAAVTGTAYNFGKKAVTKVIPARSNSSHS</sequence>
<feature type="active site" description="Charge relay system" evidence="5">
    <location>
        <position position="99"/>
    </location>
</feature>
<feature type="active site" description="Charge relay system" evidence="5">
    <location>
        <position position="259"/>
    </location>
</feature>
<dbReference type="Pfam" id="PF00082">
    <property type="entry name" value="Peptidase_S8"/>
    <property type="match status" value="1"/>
</dbReference>
<dbReference type="PANTHER" id="PTHR43806">
    <property type="entry name" value="PEPTIDASE S8"/>
    <property type="match status" value="1"/>
</dbReference>
<name>A0A077AZI7_9PROT</name>
<dbReference type="InterPro" id="IPR050131">
    <property type="entry name" value="Peptidase_S8_subtilisin-like"/>
</dbReference>
<keyword evidence="2 5" id="KW-0645">Protease</keyword>
<dbReference type="InterPro" id="IPR015500">
    <property type="entry name" value="Peptidase_S8_subtilisin-rel"/>
</dbReference>
<protein>
    <recommendedName>
        <fullName evidence="6">Peptidase S8/S53 domain-containing protein</fullName>
    </recommendedName>
</protein>
<evidence type="ECO:0000259" key="6">
    <source>
        <dbReference type="Pfam" id="PF00082"/>
    </source>
</evidence>
<feature type="domain" description="Peptidase S8/S53" evidence="6">
    <location>
        <begin position="48"/>
        <end position="301"/>
    </location>
</feature>
<evidence type="ECO:0000313" key="7">
    <source>
        <dbReference type="EMBL" id="AIK97113.1"/>
    </source>
</evidence>
<dbReference type="SUPFAM" id="SSF52743">
    <property type="entry name" value="Subtilisin-like"/>
    <property type="match status" value="1"/>
</dbReference>
<keyword evidence="4 5" id="KW-0720">Serine protease</keyword>
<comment type="similarity">
    <text evidence="1 5">Belongs to the peptidase S8 family.</text>
</comment>
<dbReference type="GO" id="GO:0006508">
    <property type="term" value="P:proteolysis"/>
    <property type="evidence" value="ECO:0007669"/>
    <property type="project" value="UniProtKB-KW"/>
</dbReference>
<dbReference type="EMBL" id="CP008941">
    <property type="protein sequence ID" value="AIK97113.1"/>
    <property type="molecule type" value="Genomic_DNA"/>
</dbReference>
<dbReference type="OrthoDB" id="9816306at2"/>
<keyword evidence="8" id="KW-1185">Reference proteome</keyword>
<evidence type="ECO:0000256" key="1">
    <source>
        <dbReference type="ARBA" id="ARBA00011073"/>
    </source>
</evidence>
<dbReference type="RefSeq" id="WP_038466223.1">
    <property type="nucleotide sequence ID" value="NZ_CP008941.1"/>
</dbReference>
<dbReference type="GO" id="GO:0004252">
    <property type="term" value="F:serine-type endopeptidase activity"/>
    <property type="evidence" value="ECO:0007669"/>
    <property type="project" value="UniProtKB-UniRule"/>
</dbReference>
<evidence type="ECO:0000256" key="4">
    <source>
        <dbReference type="ARBA" id="ARBA00022825"/>
    </source>
</evidence>